<dbReference type="GO" id="GO:0071380">
    <property type="term" value="P:cellular response to prostaglandin E stimulus"/>
    <property type="evidence" value="ECO:0007669"/>
    <property type="project" value="TreeGrafter"/>
</dbReference>
<feature type="transmembrane region" description="Helical" evidence="11">
    <location>
        <begin position="71"/>
        <end position="92"/>
    </location>
</feature>
<gene>
    <name evidence="14" type="primary">LOC115007036</name>
</gene>
<dbReference type="InParanoid" id="A0A6J2PKD5"/>
<keyword evidence="6 11" id="KW-0472">Membrane</keyword>
<evidence type="ECO:0000256" key="8">
    <source>
        <dbReference type="ARBA" id="ARBA00023180"/>
    </source>
</evidence>
<accession>A0A6J2PKD5</accession>
<name>A0A6J2PKD5_COTGO</name>
<feature type="transmembrane region" description="Helical" evidence="11">
    <location>
        <begin position="237"/>
        <end position="263"/>
    </location>
</feature>
<sequence>MRLPEKVHPLTPFLLLREVKKEMHSQILNKPRQLSLTNTSLWVYLAMESPDFTHGSVSINETLMHHSQAAIALPIFMFVGGAIGNIIAIIVLSVSRQERKSSAFYTLVCGLAVTDLLGTCLASPLTIAHYLTHNVLKDQHVCEFQSFLLLSFSLTGLSIICTMAAERYLAICCPYNYQRWGVDRRFAQKFLFFIYISHIFFCCLPMMGMSRSELQPSHTWCFIDWGGHEPVAAVYSVLYGAVSLLLILGTIVLNLVVCGALLLMRQRTVQRPVTRASVRERWRALSSAAETQMIAVLVVTSAVVLACSAPLVVRVFANRFMPKNDPKADLAAIRIASVNPILDPWIYILLRRSLFRKLLRLSRRCRSTRSTSPMTQRNRFYPELTTESHVFTQLMCNTNIRTQLPTTVNFTPYNTESITQT</sequence>
<feature type="transmembrane region" description="Helical" evidence="11">
    <location>
        <begin position="147"/>
        <end position="169"/>
    </location>
</feature>
<comment type="subcellular location">
    <subcellularLocation>
        <location evidence="1">Cell membrane</location>
        <topology evidence="1">Multi-pass membrane protein</topology>
    </subcellularLocation>
</comment>
<evidence type="ECO:0000256" key="11">
    <source>
        <dbReference type="SAM" id="Phobius"/>
    </source>
</evidence>
<feature type="transmembrane region" description="Helical" evidence="11">
    <location>
        <begin position="331"/>
        <end position="350"/>
    </location>
</feature>
<dbReference type="KEGG" id="cgob:115007036"/>
<dbReference type="AlphaFoldDB" id="A0A6J2PKD5"/>
<protein>
    <submittedName>
        <fullName evidence="14">Prostaglandin E2 receptor EP4 subtype-like</fullName>
    </submittedName>
</protein>
<evidence type="ECO:0000313" key="14">
    <source>
        <dbReference type="RefSeq" id="XP_029285562.1"/>
    </source>
</evidence>
<evidence type="ECO:0000256" key="4">
    <source>
        <dbReference type="ARBA" id="ARBA00022989"/>
    </source>
</evidence>
<dbReference type="RefSeq" id="XP_029285562.1">
    <property type="nucleotide sequence ID" value="XM_029429702.1"/>
</dbReference>
<keyword evidence="4 11" id="KW-1133">Transmembrane helix</keyword>
<evidence type="ECO:0000256" key="3">
    <source>
        <dbReference type="ARBA" id="ARBA00022692"/>
    </source>
</evidence>
<dbReference type="InterPro" id="IPR017452">
    <property type="entry name" value="GPCR_Rhodpsn_7TM"/>
</dbReference>
<evidence type="ECO:0000256" key="9">
    <source>
        <dbReference type="ARBA" id="ARBA00023224"/>
    </source>
</evidence>
<dbReference type="InterPro" id="IPR001758">
    <property type="entry name" value="Prost_EP4_rcpt"/>
</dbReference>
<dbReference type="SUPFAM" id="SSF81321">
    <property type="entry name" value="Family A G protein-coupled receptor-like"/>
    <property type="match status" value="1"/>
</dbReference>
<feature type="transmembrane region" description="Helical" evidence="11">
    <location>
        <begin position="190"/>
        <end position="208"/>
    </location>
</feature>
<dbReference type="InterPro" id="IPR008365">
    <property type="entry name" value="Prostanoid_rcpt"/>
</dbReference>
<keyword evidence="7 10" id="KW-0675">Receptor</keyword>
<dbReference type="GO" id="GO:0007204">
    <property type="term" value="P:positive regulation of cytosolic calcium ion concentration"/>
    <property type="evidence" value="ECO:0007669"/>
    <property type="project" value="TreeGrafter"/>
</dbReference>
<keyword evidence="2" id="KW-1003">Cell membrane</keyword>
<evidence type="ECO:0000256" key="6">
    <source>
        <dbReference type="ARBA" id="ARBA00023136"/>
    </source>
</evidence>
<feature type="transmembrane region" description="Helical" evidence="11">
    <location>
        <begin position="104"/>
        <end position="127"/>
    </location>
</feature>
<organism evidence="13 14">
    <name type="scientific">Cottoperca gobio</name>
    <name type="common">Frogmouth</name>
    <name type="synonym">Aphritis gobio</name>
    <dbReference type="NCBI Taxonomy" id="56716"/>
    <lineage>
        <taxon>Eukaryota</taxon>
        <taxon>Metazoa</taxon>
        <taxon>Chordata</taxon>
        <taxon>Craniata</taxon>
        <taxon>Vertebrata</taxon>
        <taxon>Euteleostomi</taxon>
        <taxon>Actinopterygii</taxon>
        <taxon>Neopterygii</taxon>
        <taxon>Teleostei</taxon>
        <taxon>Neoteleostei</taxon>
        <taxon>Acanthomorphata</taxon>
        <taxon>Eupercaria</taxon>
        <taxon>Perciformes</taxon>
        <taxon>Notothenioidei</taxon>
        <taxon>Bovichtidae</taxon>
        <taxon>Cottoperca</taxon>
    </lineage>
</organism>
<keyword evidence="3 10" id="KW-0812">Transmembrane</keyword>
<evidence type="ECO:0000256" key="2">
    <source>
        <dbReference type="ARBA" id="ARBA00022475"/>
    </source>
</evidence>
<dbReference type="PRINTS" id="PR00586">
    <property type="entry name" value="PRSTNOIDEP4R"/>
</dbReference>
<evidence type="ECO:0000256" key="7">
    <source>
        <dbReference type="ARBA" id="ARBA00023170"/>
    </source>
</evidence>
<keyword evidence="8" id="KW-0325">Glycoprotein</keyword>
<keyword evidence="9 10" id="KW-0807">Transducer</keyword>
<dbReference type="PRINTS" id="PR01788">
    <property type="entry name" value="PROSTANOIDR"/>
</dbReference>
<keyword evidence="13" id="KW-1185">Reference proteome</keyword>
<evidence type="ECO:0000256" key="1">
    <source>
        <dbReference type="ARBA" id="ARBA00004651"/>
    </source>
</evidence>
<evidence type="ECO:0000256" key="10">
    <source>
        <dbReference type="RuleBase" id="RU000688"/>
    </source>
</evidence>
<dbReference type="GeneID" id="115007036"/>
<dbReference type="GO" id="GO:0004957">
    <property type="term" value="F:prostaglandin E receptor activity"/>
    <property type="evidence" value="ECO:0007669"/>
    <property type="project" value="InterPro"/>
</dbReference>
<dbReference type="InterPro" id="IPR000276">
    <property type="entry name" value="GPCR_Rhodpsn"/>
</dbReference>
<dbReference type="Pfam" id="PF00001">
    <property type="entry name" value="7tm_1"/>
    <property type="match status" value="1"/>
</dbReference>
<dbReference type="Proteomes" id="UP000504630">
    <property type="component" value="Chromosome 4"/>
</dbReference>
<dbReference type="GO" id="GO:0007189">
    <property type="term" value="P:adenylate cyclase-activating G protein-coupled receptor signaling pathway"/>
    <property type="evidence" value="ECO:0007669"/>
    <property type="project" value="TreeGrafter"/>
</dbReference>
<proteinExistence type="inferred from homology"/>
<dbReference type="PRINTS" id="PR00237">
    <property type="entry name" value="GPCRRHODOPSN"/>
</dbReference>
<dbReference type="GO" id="GO:0050728">
    <property type="term" value="P:negative regulation of inflammatory response"/>
    <property type="evidence" value="ECO:0007669"/>
    <property type="project" value="TreeGrafter"/>
</dbReference>
<dbReference type="GO" id="GO:0005886">
    <property type="term" value="C:plasma membrane"/>
    <property type="evidence" value="ECO:0007669"/>
    <property type="project" value="UniProtKB-SubCell"/>
</dbReference>
<dbReference type="GO" id="GO:0006954">
    <property type="term" value="P:inflammatory response"/>
    <property type="evidence" value="ECO:0007669"/>
    <property type="project" value="TreeGrafter"/>
</dbReference>
<feature type="transmembrane region" description="Helical" evidence="11">
    <location>
        <begin position="284"/>
        <end position="311"/>
    </location>
</feature>
<dbReference type="Gene3D" id="1.20.1070.10">
    <property type="entry name" value="Rhodopsin 7-helix transmembrane proteins"/>
    <property type="match status" value="1"/>
</dbReference>
<dbReference type="PROSITE" id="PS50262">
    <property type="entry name" value="G_PROTEIN_RECEP_F1_2"/>
    <property type="match status" value="1"/>
</dbReference>
<keyword evidence="5 10" id="KW-0297">G-protein coupled receptor</keyword>
<reference evidence="14" key="1">
    <citation type="submission" date="2025-08" db="UniProtKB">
        <authorList>
            <consortium name="RefSeq"/>
        </authorList>
    </citation>
    <scope>IDENTIFICATION</scope>
</reference>
<evidence type="ECO:0000256" key="5">
    <source>
        <dbReference type="ARBA" id="ARBA00023040"/>
    </source>
</evidence>
<evidence type="ECO:0000313" key="13">
    <source>
        <dbReference type="Proteomes" id="UP000504630"/>
    </source>
</evidence>
<feature type="domain" description="G-protein coupled receptors family 1 profile" evidence="12">
    <location>
        <begin position="84"/>
        <end position="347"/>
    </location>
</feature>
<dbReference type="PANTHER" id="PTHR11866:SF31">
    <property type="entry name" value="G-PROTEIN COUPLED RECEPTORS FAMILY 1 PROFILE DOMAIN-CONTAINING PROTEIN"/>
    <property type="match status" value="1"/>
</dbReference>
<dbReference type="PANTHER" id="PTHR11866">
    <property type="entry name" value="G-PROTEIN COUPLED RECEPTOR FAMILY 1 MEMBER"/>
    <property type="match status" value="1"/>
</dbReference>
<dbReference type="OrthoDB" id="5959154at2759"/>
<evidence type="ECO:0000259" key="12">
    <source>
        <dbReference type="PROSITE" id="PS50262"/>
    </source>
</evidence>
<dbReference type="PROSITE" id="PS00237">
    <property type="entry name" value="G_PROTEIN_RECEP_F1_1"/>
    <property type="match status" value="1"/>
</dbReference>
<comment type="similarity">
    <text evidence="10">Belongs to the G-protein coupled receptor 1 family.</text>
</comment>